<sequence>MNLVDVLFVLVLVLSLLVGIWRGLLRELLSLVSWLAAAWIAWRFHGLLMGPLEGLIASAGARQAAALLLTFIAAVVVLALLSHLLVGLLKRSPLRGTDRALGAVFGVLRGVVLVAATVLLVEATPLQKSLWWQESSLAPQARASAQRLRTTVEWGLEQFQAPRAG</sequence>
<name>A0A1B1YU92_9GAMM</name>
<dbReference type="GO" id="GO:0016020">
    <property type="term" value="C:membrane"/>
    <property type="evidence" value="ECO:0007669"/>
    <property type="project" value="UniProtKB-SubCell"/>
</dbReference>
<proteinExistence type="predicted"/>
<evidence type="ECO:0000313" key="6">
    <source>
        <dbReference type="EMBL" id="ANX04345.1"/>
    </source>
</evidence>
<dbReference type="InParanoid" id="A0A1B1YU92"/>
<keyword evidence="3 5" id="KW-1133">Transmembrane helix</keyword>
<dbReference type="InterPro" id="IPR052719">
    <property type="entry name" value="CvpA-like"/>
</dbReference>
<evidence type="ECO:0000256" key="5">
    <source>
        <dbReference type="SAM" id="Phobius"/>
    </source>
</evidence>
<dbReference type="Proteomes" id="UP000092952">
    <property type="component" value="Chromosome"/>
</dbReference>
<feature type="transmembrane region" description="Helical" evidence="5">
    <location>
        <begin position="31"/>
        <end position="52"/>
    </location>
</feature>
<dbReference type="Pfam" id="PF02674">
    <property type="entry name" value="Colicin_V"/>
    <property type="match status" value="1"/>
</dbReference>
<dbReference type="AlphaFoldDB" id="A0A1B1YU92"/>
<evidence type="ECO:0000256" key="3">
    <source>
        <dbReference type="ARBA" id="ARBA00022989"/>
    </source>
</evidence>
<dbReference type="FunCoup" id="A0A1B1YU92">
    <property type="interactions" value="141"/>
</dbReference>
<dbReference type="InterPro" id="IPR003825">
    <property type="entry name" value="Colicin-V_CvpA"/>
</dbReference>
<feature type="transmembrane region" description="Helical" evidence="5">
    <location>
        <begin position="6"/>
        <end position="24"/>
    </location>
</feature>
<evidence type="ECO:0008006" key="8">
    <source>
        <dbReference type="Google" id="ProtNLM"/>
    </source>
</evidence>
<reference evidence="7" key="1">
    <citation type="submission" date="2016-03" db="EMBL/GenBank/DDBJ databases">
        <title>Complete genome sequence of Solimmundus cernigliae, representing a novel lineage of polycyclic aromatic hydrocarbon degraders within the Gammaproteobacteria.</title>
        <authorList>
            <person name="Singleton D.R."/>
            <person name="Dickey A.N."/>
            <person name="Scholl E.H."/>
            <person name="Wright F.A."/>
            <person name="Aitken M.D."/>
        </authorList>
    </citation>
    <scope>NUCLEOTIDE SEQUENCE [LARGE SCALE GENOMIC DNA]</scope>
    <source>
        <strain evidence="7">TR3.2</strain>
    </source>
</reference>
<feature type="transmembrane region" description="Helical" evidence="5">
    <location>
        <begin position="101"/>
        <end position="121"/>
    </location>
</feature>
<keyword evidence="2 5" id="KW-0812">Transmembrane</keyword>
<comment type="subcellular location">
    <subcellularLocation>
        <location evidence="1">Membrane</location>
        <topology evidence="1">Multi-pass membrane protein</topology>
    </subcellularLocation>
</comment>
<dbReference type="EMBL" id="CP014671">
    <property type="protein sequence ID" value="ANX04345.1"/>
    <property type="molecule type" value="Genomic_DNA"/>
</dbReference>
<evidence type="ECO:0000313" key="7">
    <source>
        <dbReference type="Proteomes" id="UP000092952"/>
    </source>
</evidence>
<dbReference type="PANTHER" id="PTHR36926:SF1">
    <property type="entry name" value="COLICIN V PRODUCTION PROTEIN"/>
    <property type="match status" value="1"/>
</dbReference>
<protein>
    <recommendedName>
        <fullName evidence="8">Colicin V production CvpA</fullName>
    </recommendedName>
</protein>
<keyword evidence="4 5" id="KW-0472">Membrane</keyword>
<evidence type="ECO:0000256" key="2">
    <source>
        <dbReference type="ARBA" id="ARBA00022692"/>
    </source>
</evidence>
<dbReference type="KEGG" id="gbi:PG2T_09260"/>
<keyword evidence="7" id="KW-1185">Reference proteome</keyword>
<dbReference type="PANTHER" id="PTHR36926">
    <property type="entry name" value="COLICIN V PRODUCTION PROTEIN"/>
    <property type="match status" value="1"/>
</dbReference>
<evidence type="ECO:0000256" key="1">
    <source>
        <dbReference type="ARBA" id="ARBA00004141"/>
    </source>
</evidence>
<evidence type="ECO:0000256" key="4">
    <source>
        <dbReference type="ARBA" id="ARBA00023136"/>
    </source>
</evidence>
<dbReference type="STRING" id="1810504.PG2T_09260"/>
<dbReference type="RefSeq" id="WP_158513179.1">
    <property type="nucleotide sequence ID" value="NZ_CP014671.1"/>
</dbReference>
<gene>
    <name evidence="6" type="ORF">PG2T_09260</name>
</gene>
<accession>A0A1B1YU92</accession>
<feature type="transmembrane region" description="Helical" evidence="5">
    <location>
        <begin position="64"/>
        <end position="89"/>
    </location>
</feature>
<dbReference type="GO" id="GO:0009403">
    <property type="term" value="P:toxin biosynthetic process"/>
    <property type="evidence" value="ECO:0007669"/>
    <property type="project" value="InterPro"/>
</dbReference>
<organism evidence="6 7">
    <name type="scientific">Immundisolibacter cernigliae</name>
    <dbReference type="NCBI Taxonomy" id="1810504"/>
    <lineage>
        <taxon>Bacteria</taxon>
        <taxon>Pseudomonadati</taxon>
        <taxon>Pseudomonadota</taxon>
        <taxon>Gammaproteobacteria</taxon>
        <taxon>Immundisolibacterales</taxon>
        <taxon>Immundisolibacteraceae</taxon>
        <taxon>Immundisolibacter</taxon>
    </lineage>
</organism>